<reference evidence="2 3" key="1">
    <citation type="submission" date="2014-04" db="EMBL/GenBank/DDBJ databases">
        <authorList>
            <consortium name="DOE Joint Genome Institute"/>
            <person name="Kuo A."/>
            <person name="Kohler A."/>
            <person name="Costa M.D."/>
            <person name="Nagy L.G."/>
            <person name="Floudas D."/>
            <person name="Copeland A."/>
            <person name="Barry K.W."/>
            <person name="Cichocki N."/>
            <person name="Veneault-Fourrey C."/>
            <person name="LaButti K."/>
            <person name="Lindquist E.A."/>
            <person name="Lipzen A."/>
            <person name="Lundell T."/>
            <person name="Morin E."/>
            <person name="Murat C."/>
            <person name="Sun H."/>
            <person name="Tunlid A."/>
            <person name="Henrissat B."/>
            <person name="Grigoriev I.V."/>
            <person name="Hibbett D.S."/>
            <person name="Martin F."/>
            <person name="Nordberg H.P."/>
            <person name="Cantor M.N."/>
            <person name="Hua S.X."/>
        </authorList>
    </citation>
    <scope>NUCLEOTIDE SEQUENCE [LARGE SCALE GENOMIC DNA]</scope>
    <source>
        <strain evidence="2 3">Marx 270</strain>
    </source>
</reference>
<evidence type="ECO:0000256" key="1">
    <source>
        <dbReference type="SAM" id="MobiDB-lite"/>
    </source>
</evidence>
<dbReference type="HOGENOM" id="CLU_2850623_0_0_1"/>
<accession>A0A0C3IE99</accession>
<organism evidence="2 3">
    <name type="scientific">Pisolithus tinctorius Marx 270</name>
    <dbReference type="NCBI Taxonomy" id="870435"/>
    <lineage>
        <taxon>Eukaryota</taxon>
        <taxon>Fungi</taxon>
        <taxon>Dikarya</taxon>
        <taxon>Basidiomycota</taxon>
        <taxon>Agaricomycotina</taxon>
        <taxon>Agaricomycetes</taxon>
        <taxon>Agaricomycetidae</taxon>
        <taxon>Boletales</taxon>
        <taxon>Sclerodermatineae</taxon>
        <taxon>Pisolithaceae</taxon>
        <taxon>Pisolithus</taxon>
    </lineage>
</organism>
<reference evidence="3" key="2">
    <citation type="submission" date="2015-01" db="EMBL/GenBank/DDBJ databases">
        <title>Evolutionary Origins and Diversification of the Mycorrhizal Mutualists.</title>
        <authorList>
            <consortium name="DOE Joint Genome Institute"/>
            <consortium name="Mycorrhizal Genomics Consortium"/>
            <person name="Kohler A."/>
            <person name="Kuo A."/>
            <person name="Nagy L.G."/>
            <person name="Floudas D."/>
            <person name="Copeland A."/>
            <person name="Barry K.W."/>
            <person name="Cichocki N."/>
            <person name="Veneault-Fourrey C."/>
            <person name="LaButti K."/>
            <person name="Lindquist E.A."/>
            <person name="Lipzen A."/>
            <person name="Lundell T."/>
            <person name="Morin E."/>
            <person name="Murat C."/>
            <person name="Riley R."/>
            <person name="Ohm R."/>
            <person name="Sun H."/>
            <person name="Tunlid A."/>
            <person name="Henrissat B."/>
            <person name="Grigoriev I.V."/>
            <person name="Hibbett D.S."/>
            <person name="Martin F."/>
        </authorList>
    </citation>
    <scope>NUCLEOTIDE SEQUENCE [LARGE SCALE GENOMIC DNA]</scope>
    <source>
        <strain evidence="3">Marx 270</strain>
    </source>
</reference>
<evidence type="ECO:0000313" key="3">
    <source>
        <dbReference type="Proteomes" id="UP000054217"/>
    </source>
</evidence>
<dbReference type="InParanoid" id="A0A0C3IE99"/>
<dbReference type="Proteomes" id="UP000054217">
    <property type="component" value="Unassembled WGS sequence"/>
</dbReference>
<name>A0A0C3IE99_PISTI</name>
<sequence length="65" mass="6920">MDVIAFADPQKLSGQGESPKDRETPVSPKAFAGLAEMDVDQGQGIADMDGMRGDGDWVSGVPRQR</sequence>
<gene>
    <name evidence="2" type="ORF">M404DRAFT_1007653</name>
</gene>
<feature type="region of interest" description="Disordered" evidence="1">
    <location>
        <begin position="44"/>
        <end position="65"/>
    </location>
</feature>
<proteinExistence type="predicted"/>
<keyword evidence="3" id="KW-1185">Reference proteome</keyword>
<protein>
    <submittedName>
        <fullName evidence="2">Uncharacterized protein</fullName>
    </submittedName>
</protein>
<dbReference type="AlphaFoldDB" id="A0A0C3IE99"/>
<dbReference type="EMBL" id="KN832070">
    <property type="protein sequence ID" value="KIN95347.1"/>
    <property type="molecule type" value="Genomic_DNA"/>
</dbReference>
<feature type="region of interest" description="Disordered" evidence="1">
    <location>
        <begin position="1"/>
        <end position="26"/>
    </location>
</feature>
<evidence type="ECO:0000313" key="2">
    <source>
        <dbReference type="EMBL" id="KIN95347.1"/>
    </source>
</evidence>